<evidence type="ECO:0000313" key="3">
    <source>
        <dbReference type="Proteomes" id="UP001305647"/>
    </source>
</evidence>
<dbReference type="GO" id="GO:0004672">
    <property type="term" value="F:protein kinase activity"/>
    <property type="evidence" value="ECO:0007669"/>
    <property type="project" value="InterPro"/>
</dbReference>
<keyword evidence="2" id="KW-0808">Transferase</keyword>
<dbReference type="SMART" id="SM00220">
    <property type="entry name" value="S_TKc"/>
    <property type="match status" value="1"/>
</dbReference>
<dbReference type="PANTHER" id="PTHR48011:SF4">
    <property type="entry name" value="MITOGEN-ACTIVATED PROTEIN KINASE KINASE KINASE 19"/>
    <property type="match status" value="1"/>
</dbReference>
<dbReference type="Gene3D" id="1.10.510.10">
    <property type="entry name" value="Transferase(Phosphotransferase) domain 1"/>
    <property type="match status" value="1"/>
</dbReference>
<sequence>MEASDVASRCVSGARLALEHRHFTIDGPNGRHLCLVLPVLGPSITQLSSFLDSRMNPSFARRAAYQAVQAPAELHAQGLCHGDMTTSNIAFSISDIDQYSEEDLVRLFGMPETTPLETESGEKPGPEAPPYIVKPLNFLASEENIISQEIHILDFDHSFSIIWPPKEVLGTPAEWLAPEVAVGQPASPASDVWVLGCSIYRMRSGEGPFAGIDVFSPCDVLRRIACTLGDNPASWRHV</sequence>
<feature type="domain" description="Protein kinase" evidence="1">
    <location>
        <begin position="1"/>
        <end position="238"/>
    </location>
</feature>
<comment type="caution">
    <text evidence="2">The sequence shown here is derived from an EMBL/GenBank/DDBJ whole genome shotgun (WGS) entry which is preliminary data.</text>
</comment>
<evidence type="ECO:0000259" key="1">
    <source>
        <dbReference type="PROSITE" id="PS50011"/>
    </source>
</evidence>
<organism evidence="2 3">
    <name type="scientific">Parathielavia hyrcaniae</name>
    <dbReference type="NCBI Taxonomy" id="113614"/>
    <lineage>
        <taxon>Eukaryota</taxon>
        <taxon>Fungi</taxon>
        <taxon>Dikarya</taxon>
        <taxon>Ascomycota</taxon>
        <taxon>Pezizomycotina</taxon>
        <taxon>Sordariomycetes</taxon>
        <taxon>Sordariomycetidae</taxon>
        <taxon>Sordariales</taxon>
        <taxon>Chaetomiaceae</taxon>
        <taxon>Parathielavia</taxon>
    </lineage>
</organism>
<reference evidence="2" key="1">
    <citation type="journal article" date="2023" name="Mol. Phylogenet. Evol.">
        <title>Genome-scale phylogeny and comparative genomics of the fungal order Sordariales.</title>
        <authorList>
            <person name="Hensen N."/>
            <person name="Bonometti L."/>
            <person name="Westerberg I."/>
            <person name="Brannstrom I.O."/>
            <person name="Guillou S."/>
            <person name="Cros-Aarteil S."/>
            <person name="Calhoun S."/>
            <person name="Haridas S."/>
            <person name="Kuo A."/>
            <person name="Mondo S."/>
            <person name="Pangilinan J."/>
            <person name="Riley R."/>
            <person name="LaButti K."/>
            <person name="Andreopoulos B."/>
            <person name="Lipzen A."/>
            <person name="Chen C."/>
            <person name="Yan M."/>
            <person name="Daum C."/>
            <person name="Ng V."/>
            <person name="Clum A."/>
            <person name="Steindorff A."/>
            <person name="Ohm R.A."/>
            <person name="Martin F."/>
            <person name="Silar P."/>
            <person name="Natvig D.O."/>
            <person name="Lalanne C."/>
            <person name="Gautier V."/>
            <person name="Ament-Velasquez S.L."/>
            <person name="Kruys A."/>
            <person name="Hutchinson M.I."/>
            <person name="Powell A.J."/>
            <person name="Barry K."/>
            <person name="Miller A.N."/>
            <person name="Grigoriev I.V."/>
            <person name="Debuchy R."/>
            <person name="Gladieux P."/>
            <person name="Hiltunen Thoren M."/>
            <person name="Johannesson H."/>
        </authorList>
    </citation>
    <scope>NUCLEOTIDE SEQUENCE</scope>
    <source>
        <strain evidence="2">CBS 757.83</strain>
    </source>
</reference>
<gene>
    <name evidence="2" type="ORF">N658DRAFT_525838</name>
</gene>
<dbReference type="PANTHER" id="PTHR48011">
    <property type="entry name" value="CCR4-NOT TRANSCRIPTIONAL COMPLEX SUBUNIT CAF120-RELATED"/>
    <property type="match status" value="1"/>
</dbReference>
<dbReference type="EMBL" id="MU863653">
    <property type="protein sequence ID" value="KAK4099007.1"/>
    <property type="molecule type" value="Genomic_DNA"/>
</dbReference>
<dbReference type="SUPFAM" id="SSF56112">
    <property type="entry name" value="Protein kinase-like (PK-like)"/>
    <property type="match status" value="1"/>
</dbReference>
<dbReference type="InterPro" id="IPR000719">
    <property type="entry name" value="Prot_kinase_dom"/>
</dbReference>
<dbReference type="Gene3D" id="3.30.200.20">
    <property type="entry name" value="Phosphorylase Kinase, domain 1"/>
    <property type="match status" value="1"/>
</dbReference>
<dbReference type="InterPro" id="IPR011009">
    <property type="entry name" value="Kinase-like_dom_sf"/>
</dbReference>
<accession>A0AAN6Q0X9</accession>
<evidence type="ECO:0000313" key="2">
    <source>
        <dbReference type="EMBL" id="KAK4099007.1"/>
    </source>
</evidence>
<protein>
    <submittedName>
        <fullName evidence="2">Kinase-like protein</fullName>
    </submittedName>
</protein>
<dbReference type="GO" id="GO:0005524">
    <property type="term" value="F:ATP binding"/>
    <property type="evidence" value="ECO:0007669"/>
    <property type="project" value="InterPro"/>
</dbReference>
<dbReference type="PROSITE" id="PS50011">
    <property type="entry name" value="PROTEIN_KINASE_DOM"/>
    <property type="match status" value="1"/>
</dbReference>
<name>A0AAN6Q0X9_9PEZI</name>
<dbReference type="AlphaFoldDB" id="A0AAN6Q0X9"/>
<dbReference type="InterPro" id="IPR052751">
    <property type="entry name" value="Plant_MAPKKK"/>
</dbReference>
<reference evidence="2" key="2">
    <citation type="submission" date="2023-05" db="EMBL/GenBank/DDBJ databases">
        <authorList>
            <consortium name="Lawrence Berkeley National Laboratory"/>
            <person name="Steindorff A."/>
            <person name="Hensen N."/>
            <person name="Bonometti L."/>
            <person name="Westerberg I."/>
            <person name="Brannstrom I.O."/>
            <person name="Guillou S."/>
            <person name="Cros-Aarteil S."/>
            <person name="Calhoun S."/>
            <person name="Haridas S."/>
            <person name="Kuo A."/>
            <person name="Mondo S."/>
            <person name="Pangilinan J."/>
            <person name="Riley R."/>
            <person name="Labutti K."/>
            <person name="Andreopoulos B."/>
            <person name="Lipzen A."/>
            <person name="Chen C."/>
            <person name="Yanf M."/>
            <person name="Daum C."/>
            <person name="Ng V."/>
            <person name="Clum A."/>
            <person name="Ohm R."/>
            <person name="Martin F."/>
            <person name="Silar P."/>
            <person name="Natvig D."/>
            <person name="Lalanne C."/>
            <person name="Gautier V."/>
            <person name="Ament-Velasquez S.L."/>
            <person name="Kruys A."/>
            <person name="Hutchinson M.I."/>
            <person name="Powell A.J."/>
            <person name="Barry K."/>
            <person name="Miller A.N."/>
            <person name="Grigoriev I.V."/>
            <person name="Debuchy R."/>
            <person name="Gladieux P."/>
            <person name="Thoren M.H."/>
            <person name="Johannesson H."/>
        </authorList>
    </citation>
    <scope>NUCLEOTIDE SEQUENCE</scope>
    <source>
        <strain evidence="2">CBS 757.83</strain>
    </source>
</reference>
<keyword evidence="2" id="KW-0418">Kinase</keyword>
<dbReference type="Proteomes" id="UP001305647">
    <property type="component" value="Unassembled WGS sequence"/>
</dbReference>
<dbReference type="Pfam" id="PF00069">
    <property type="entry name" value="Pkinase"/>
    <property type="match status" value="1"/>
</dbReference>
<dbReference type="GO" id="GO:0007165">
    <property type="term" value="P:signal transduction"/>
    <property type="evidence" value="ECO:0007669"/>
    <property type="project" value="TreeGrafter"/>
</dbReference>
<keyword evidence="3" id="KW-1185">Reference proteome</keyword>
<proteinExistence type="predicted"/>